<evidence type="ECO:0000313" key="3">
    <source>
        <dbReference type="Proteomes" id="UP001469553"/>
    </source>
</evidence>
<keyword evidence="1" id="KW-0812">Transmembrane</keyword>
<feature type="transmembrane region" description="Helical" evidence="1">
    <location>
        <begin position="229"/>
        <end position="252"/>
    </location>
</feature>
<reference evidence="2 3" key="1">
    <citation type="submission" date="2021-06" db="EMBL/GenBank/DDBJ databases">
        <authorList>
            <person name="Palmer J.M."/>
        </authorList>
    </citation>
    <scope>NUCLEOTIDE SEQUENCE [LARGE SCALE GENOMIC DNA]</scope>
    <source>
        <strain evidence="2 3">AS_MEX2019</strain>
        <tissue evidence="2">Muscle</tissue>
    </source>
</reference>
<proteinExistence type="predicted"/>
<protein>
    <submittedName>
        <fullName evidence="2">Uncharacterized protein</fullName>
    </submittedName>
</protein>
<keyword evidence="1" id="KW-0472">Membrane</keyword>
<gene>
    <name evidence="2" type="ORF">AMECASPLE_037672</name>
</gene>
<dbReference type="EMBL" id="JAHRIP010091137">
    <property type="protein sequence ID" value="MEQ2316941.1"/>
    <property type="molecule type" value="Genomic_DNA"/>
</dbReference>
<sequence length="287" mass="31598">MTVRSSPKKDHAGRMVQGFEKGQELFRRISRLLTASGSPWQRLETVNQLWDWLGLWGNVIPQSPLIPGLLRRERQRAVEEIGPMFNLIPGGPDAVGRLPPLLLTAPALARLKEEPQSAPVLGRLVEEYLISRAPPQICTASPKAPAVFGTALLGPSGFCTDRPNSTVVSCLLSSTACFLICSLRTVCSKGASGFDAVFLDSVPAQNDLRAIRLNSGSARDDLRVTRPNFVLFWFFFGICFCFPVPLLGTFSFPRLTLVIVLVPIYVLWLSVLVWFGVVSSWFPCLAL</sequence>
<keyword evidence="1" id="KW-1133">Transmembrane helix</keyword>
<evidence type="ECO:0000256" key="1">
    <source>
        <dbReference type="SAM" id="Phobius"/>
    </source>
</evidence>
<comment type="caution">
    <text evidence="2">The sequence shown here is derived from an EMBL/GenBank/DDBJ whole genome shotgun (WGS) entry which is preliminary data.</text>
</comment>
<keyword evidence="3" id="KW-1185">Reference proteome</keyword>
<name>A0ABV1AFB9_9TELE</name>
<evidence type="ECO:0000313" key="2">
    <source>
        <dbReference type="EMBL" id="MEQ2316941.1"/>
    </source>
</evidence>
<organism evidence="2 3">
    <name type="scientific">Ameca splendens</name>
    <dbReference type="NCBI Taxonomy" id="208324"/>
    <lineage>
        <taxon>Eukaryota</taxon>
        <taxon>Metazoa</taxon>
        <taxon>Chordata</taxon>
        <taxon>Craniata</taxon>
        <taxon>Vertebrata</taxon>
        <taxon>Euteleostomi</taxon>
        <taxon>Actinopterygii</taxon>
        <taxon>Neopterygii</taxon>
        <taxon>Teleostei</taxon>
        <taxon>Neoteleostei</taxon>
        <taxon>Acanthomorphata</taxon>
        <taxon>Ovalentaria</taxon>
        <taxon>Atherinomorphae</taxon>
        <taxon>Cyprinodontiformes</taxon>
        <taxon>Goodeidae</taxon>
        <taxon>Ameca</taxon>
    </lineage>
</organism>
<dbReference type="Proteomes" id="UP001469553">
    <property type="component" value="Unassembled WGS sequence"/>
</dbReference>
<accession>A0ABV1AFB9</accession>
<feature type="transmembrane region" description="Helical" evidence="1">
    <location>
        <begin position="258"/>
        <end position="282"/>
    </location>
</feature>